<comment type="cofactor">
    <cofactor evidence="5">
        <name>Fe(2+)</name>
        <dbReference type="ChEBI" id="CHEBI:29033"/>
    </cofactor>
    <text evidence="5">Binds 1 Fe(2+) ion per subunit.</text>
</comment>
<feature type="binding site" evidence="5">
    <location>
        <position position="759"/>
    </location>
    <ligand>
        <name>Fe cation</name>
        <dbReference type="ChEBI" id="CHEBI:24875"/>
        <note>catalytic</note>
    </ligand>
</feature>
<gene>
    <name evidence="7" type="ORF">Fcan01_11648</name>
</gene>
<keyword evidence="6" id="KW-0472">Membrane</keyword>
<evidence type="ECO:0000256" key="5">
    <source>
        <dbReference type="PIRSR" id="PIRSR604294-1"/>
    </source>
</evidence>
<evidence type="ECO:0000256" key="2">
    <source>
        <dbReference type="ARBA" id="ARBA00022723"/>
    </source>
</evidence>
<evidence type="ECO:0000256" key="3">
    <source>
        <dbReference type="ARBA" id="ARBA00023002"/>
    </source>
</evidence>
<keyword evidence="6" id="KW-0812">Transmembrane</keyword>
<keyword evidence="8" id="KW-1185">Reference proteome</keyword>
<dbReference type="GO" id="GO:0016121">
    <property type="term" value="P:carotene catabolic process"/>
    <property type="evidence" value="ECO:0007669"/>
    <property type="project" value="TreeGrafter"/>
</dbReference>
<feature type="transmembrane region" description="Helical" evidence="6">
    <location>
        <begin position="47"/>
        <end position="65"/>
    </location>
</feature>
<evidence type="ECO:0000256" key="1">
    <source>
        <dbReference type="ARBA" id="ARBA00006787"/>
    </source>
</evidence>
<dbReference type="Pfam" id="PF03055">
    <property type="entry name" value="RPE65"/>
    <property type="match status" value="1"/>
</dbReference>
<dbReference type="GO" id="GO:0046872">
    <property type="term" value="F:metal ion binding"/>
    <property type="evidence" value="ECO:0007669"/>
    <property type="project" value="UniProtKB-KW"/>
</dbReference>
<dbReference type="PANTHER" id="PTHR10543">
    <property type="entry name" value="BETA-CAROTENE DIOXYGENASE"/>
    <property type="match status" value="1"/>
</dbReference>
<evidence type="ECO:0000313" key="7">
    <source>
        <dbReference type="EMBL" id="OXA54899.1"/>
    </source>
</evidence>
<evidence type="ECO:0000256" key="4">
    <source>
        <dbReference type="ARBA" id="ARBA00023004"/>
    </source>
</evidence>
<dbReference type="OrthoDB" id="1069523at2759"/>
<feature type="binding site" evidence="5">
    <location>
        <position position="476"/>
    </location>
    <ligand>
        <name>Fe cation</name>
        <dbReference type="ChEBI" id="CHEBI:24875"/>
        <note>catalytic</note>
    </ligand>
</feature>
<feature type="transmembrane region" description="Helical" evidence="6">
    <location>
        <begin position="77"/>
        <end position="108"/>
    </location>
</feature>
<dbReference type="GO" id="GO:0042574">
    <property type="term" value="P:retinal metabolic process"/>
    <property type="evidence" value="ECO:0007669"/>
    <property type="project" value="TreeGrafter"/>
</dbReference>
<evidence type="ECO:0008006" key="9">
    <source>
        <dbReference type="Google" id="ProtNLM"/>
    </source>
</evidence>
<dbReference type="AlphaFoldDB" id="A0A226EBV0"/>
<feature type="transmembrane region" description="Helical" evidence="6">
    <location>
        <begin position="199"/>
        <end position="219"/>
    </location>
</feature>
<reference evidence="7 8" key="1">
    <citation type="submission" date="2015-12" db="EMBL/GenBank/DDBJ databases">
        <title>The genome of Folsomia candida.</title>
        <authorList>
            <person name="Faddeeva A."/>
            <person name="Derks M.F."/>
            <person name="Anvar Y."/>
            <person name="Smit S."/>
            <person name="Van Straalen N."/>
            <person name="Roelofs D."/>
        </authorList>
    </citation>
    <scope>NUCLEOTIDE SEQUENCE [LARGE SCALE GENOMIC DNA]</scope>
    <source>
        <strain evidence="7 8">VU population</strain>
        <tissue evidence="7">Whole body</tissue>
    </source>
</reference>
<feature type="binding site" evidence="5">
    <location>
        <position position="415"/>
    </location>
    <ligand>
        <name>Fe cation</name>
        <dbReference type="ChEBI" id="CHEBI:24875"/>
        <note>catalytic</note>
    </ligand>
</feature>
<feature type="transmembrane region" description="Helical" evidence="6">
    <location>
        <begin position="168"/>
        <end position="187"/>
    </location>
</feature>
<sequence length="765" mass="87215">MVAFLFQYTKIIHFYVPSLGLNQIRYDSLRNRCYSYPFDGFSRFRNILFVFLTCILALNGVYKIVTIQLPLLETVSLLFFVGGFCTFLYGFFSLLVSSNVVVDFVILLNMEKILHEKEKAVQLLGSSPSWIRYYKFLKKHCSRISNLAAMSLSCSSSLIAWYREDLQLITSILLPIWSSFSTPYYIISAIGILSQTWISFALCFTFCYFLFDIFMIAILKVTLNLVRLKRRAGDIATMATKDVKVKVFKSFRETRNPEFAQIIGEIPVWASGLLLRSCPAKWDYPKFRLNHAVDGYTMITKFEVVGGKSGSVGFSSKFLQSEAFKKAEVAQKPIIHEFSTRSAGSDSKSAICKVVSSVLPEVTDNCKYICNSDLCRNPTINADNGFLFELDPKTLNCLSRQEPVKDLGLHGISSHPLTDPESGDTYNVGLHLVPTAKWKVIKFPTGCKSSLKETLKKGKIIASHPCRNKTLAPWVHSFGMSKNYVVWIDQPAHFNLTKAFKSVLKGFCPREVLEWCPEKKNQFYFLNKKTLKVVKTEIISKDAFFFTHFLNCYEEAGHMVVDLFGMLNIQYCDGQALARLRSGKVMQDKDCPRLLRFVAPIGAFEDVRKFPENRNLVKMNSTGKAVRIGEKVILEPEIMSEIKMDLAVWNKKFYGENLRFIYATGALCPSVHHHKVVKFDLKTRKVITWEAELHQTVGEACFIPRPNCNEQDDGLIVLVVINYLELAEKQRDFVVWLNAKDFKEVGRAYFDVEIPIGLHSIFLAK</sequence>
<dbReference type="PANTHER" id="PTHR10543:SF24">
    <property type="entry name" value="CAROTENOID ISOMEROOXYGENASE"/>
    <property type="match status" value="1"/>
</dbReference>
<keyword evidence="4 5" id="KW-0408">Iron</keyword>
<keyword evidence="6" id="KW-1133">Transmembrane helix</keyword>
<dbReference type="Proteomes" id="UP000198287">
    <property type="component" value="Unassembled WGS sequence"/>
</dbReference>
<dbReference type="GO" id="GO:0010436">
    <property type="term" value="F:carotenoid dioxygenase activity"/>
    <property type="evidence" value="ECO:0007669"/>
    <property type="project" value="TreeGrafter"/>
</dbReference>
<organism evidence="7 8">
    <name type="scientific">Folsomia candida</name>
    <name type="common">Springtail</name>
    <dbReference type="NCBI Taxonomy" id="158441"/>
    <lineage>
        <taxon>Eukaryota</taxon>
        <taxon>Metazoa</taxon>
        <taxon>Ecdysozoa</taxon>
        <taxon>Arthropoda</taxon>
        <taxon>Hexapoda</taxon>
        <taxon>Collembola</taxon>
        <taxon>Entomobryomorpha</taxon>
        <taxon>Isotomoidea</taxon>
        <taxon>Isotomidae</taxon>
        <taxon>Proisotominae</taxon>
        <taxon>Folsomia</taxon>
    </lineage>
</organism>
<accession>A0A226EBV0</accession>
<evidence type="ECO:0000256" key="6">
    <source>
        <dbReference type="SAM" id="Phobius"/>
    </source>
</evidence>
<keyword evidence="2 5" id="KW-0479">Metal-binding</keyword>
<proteinExistence type="inferred from homology"/>
<feature type="binding site" evidence="5">
    <location>
        <position position="548"/>
    </location>
    <ligand>
        <name>Fe cation</name>
        <dbReference type="ChEBI" id="CHEBI:24875"/>
        <note>catalytic</note>
    </ligand>
</feature>
<name>A0A226EBV0_FOLCA</name>
<evidence type="ECO:0000313" key="8">
    <source>
        <dbReference type="Proteomes" id="UP000198287"/>
    </source>
</evidence>
<dbReference type="EMBL" id="LNIX01000005">
    <property type="protein sequence ID" value="OXA54899.1"/>
    <property type="molecule type" value="Genomic_DNA"/>
</dbReference>
<protein>
    <recommendedName>
        <fullName evidence="9">Retinoid isomerohydrolase</fullName>
    </recommendedName>
</protein>
<comment type="similarity">
    <text evidence="1">Belongs to the carotenoid oxygenase family.</text>
</comment>
<dbReference type="InterPro" id="IPR004294">
    <property type="entry name" value="Carotenoid_Oase"/>
</dbReference>
<keyword evidence="3" id="KW-0560">Oxidoreductase</keyword>
<feature type="transmembrane region" description="Helical" evidence="6">
    <location>
        <begin position="144"/>
        <end position="162"/>
    </location>
</feature>
<dbReference type="GO" id="GO:0003834">
    <property type="term" value="F:beta-carotene 15,15'-dioxygenase activity"/>
    <property type="evidence" value="ECO:0007669"/>
    <property type="project" value="TreeGrafter"/>
</dbReference>
<comment type="caution">
    <text evidence="7">The sequence shown here is derived from an EMBL/GenBank/DDBJ whole genome shotgun (WGS) entry which is preliminary data.</text>
</comment>